<dbReference type="PANTHER" id="PTHR23112">
    <property type="entry name" value="G PROTEIN-COUPLED RECEPTOR 157-RELATED"/>
    <property type="match status" value="1"/>
</dbReference>
<dbReference type="GO" id="GO:0007165">
    <property type="term" value="P:signal transduction"/>
    <property type="evidence" value="ECO:0007669"/>
    <property type="project" value="UniProtKB-ARBA"/>
</dbReference>
<keyword evidence="2 5" id="KW-0812">Transmembrane</keyword>
<dbReference type="Proteomes" id="UP001530315">
    <property type="component" value="Unassembled WGS sequence"/>
</dbReference>
<feature type="transmembrane region" description="Helical" evidence="5">
    <location>
        <begin position="195"/>
        <end position="216"/>
    </location>
</feature>
<dbReference type="GO" id="GO:0016020">
    <property type="term" value="C:membrane"/>
    <property type="evidence" value="ECO:0007669"/>
    <property type="project" value="UniProtKB-SubCell"/>
</dbReference>
<evidence type="ECO:0000256" key="2">
    <source>
        <dbReference type="ARBA" id="ARBA00022692"/>
    </source>
</evidence>
<name>A0ABD3NQX8_9STRA</name>
<dbReference type="AlphaFoldDB" id="A0ABD3NQX8"/>
<evidence type="ECO:0008006" key="8">
    <source>
        <dbReference type="Google" id="ProtNLM"/>
    </source>
</evidence>
<evidence type="ECO:0000256" key="4">
    <source>
        <dbReference type="ARBA" id="ARBA00023136"/>
    </source>
</evidence>
<dbReference type="EMBL" id="JALLAZ020001222">
    <property type="protein sequence ID" value="KAL3778378.1"/>
    <property type="molecule type" value="Genomic_DNA"/>
</dbReference>
<gene>
    <name evidence="6" type="ORF">ACHAW5_000601</name>
</gene>
<evidence type="ECO:0000313" key="7">
    <source>
        <dbReference type="Proteomes" id="UP001530315"/>
    </source>
</evidence>
<feature type="transmembrane region" description="Helical" evidence="5">
    <location>
        <begin position="222"/>
        <end position="246"/>
    </location>
</feature>
<proteinExistence type="predicted"/>
<keyword evidence="7" id="KW-1185">Reference proteome</keyword>
<keyword evidence="3 5" id="KW-1133">Transmembrane helix</keyword>
<feature type="transmembrane region" description="Helical" evidence="5">
    <location>
        <begin position="140"/>
        <end position="162"/>
    </location>
</feature>
<dbReference type="PANTHER" id="PTHR23112:SF0">
    <property type="entry name" value="TRANSMEMBRANE PROTEIN 116"/>
    <property type="match status" value="1"/>
</dbReference>
<sequence length="326" mass="37042">MSLCCLSSSVAWFFTTWPIPRGTPGVYGAVGTQGTCSAQGFFSQFKISSVMYNASLSVYFVLVIVKQWRDDRILKVEPFIHLHAMAWGLGTALASIFLTLFNDLTWNCWISASPMGCEESWKNDGVTTCVRGDNASLYRWAFYFGPVWVVITVVTILMYWVYYTVRRQERAMARLQSVPNGASDRDLLKKTAIQAAYYVGAFYVTWFFPTIFHLVLVTSGKVYFPLLFLTSFFVPIQGLLNLIVFVRPKYGRYVKNNPDQFFLLAWFRMILIELGCRKESSEARNSRASFRWWLGNHSARYSFTTGDTAPAAAASDAAEAEHDKDL</sequence>
<evidence type="ECO:0000256" key="5">
    <source>
        <dbReference type="SAM" id="Phobius"/>
    </source>
</evidence>
<feature type="transmembrane region" description="Helical" evidence="5">
    <location>
        <begin position="50"/>
        <end position="68"/>
    </location>
</feature>
<keyword evidence="4 5" id="KW-0472">Membrane</keyword>
<feature type="transmembrane region" description="Helical" evidence="5">
    <location>
        <begin position="80"/>
        <end position="101"/>
    </location>
</feature>
<comment type="caution">
    <text evidence="6">The sequence shown here is derived from an EMBL/GenBank/DDBJ whole genome shotgun (WGS) entry which is preliminary data.</text>
</comment>
<accession>A0ABD3NQX8</accession>
<evidence type="ECO:0000256" key="1">
    <source>
        <dbReference type="ARBA" id="ARBA00004141"/>
    </source>
</evidence>
<organism evidence="6 7">
    <name type="scientific">Stephanodiscus triporus</name>
    <dbReference type="NCBI Taxonomy" id="2934178"/>
    <lineage>
        <taxon>Eukaryota</taxon>
        <taxon>Sar</taxon>
        <taxon>Stramenopiles</taxon>
        <taxon>Ochrophyta</taxon>
        <taxon>Bacillariophyta</taxon>
        <taxon>Coscinodiscophyceae</taxon>
        <taxon>Thalassiosirophycidae</taxon>
        <taxon>Stephanodiscales</taxon>
        <taxon>Stephanodiscaceae</taxon>
        <taxon>Stephanodiscus</taxon>
    </lineage>
</organism>
<comment type="subcellular location">
    <subcellularLocation>
        <location evidence="1">Membrane</location>
        <topology evidence="1">Multi-pass membrane protein</topology>
    </subcellularLocation>
</comment>
<evidence type="ECO:0000256" key="3">
    <source>
        <dbReference type="ARBA" id="ARBA00022989"/>
    </source>
</evidence>
<dbReference type="SUPFAM" id="SSF81321">
    <property type="entry name" value="Family A G protein-coupled receptor-like"/>
    <property type="match status" value="1"/>
</dbReference>
<dbReference type="Gene3D" id="1.20.1070.10">
    <property type="entry name" value="Rhodopsin 7-helix transmembrane proteins"/>
    <property type="match status" value="1"/>
</dbReference>
<evidence type="ECO:0000313" key="6">
    <source>
        <dbReference type="EMBL" id="KAL3778378.1"/>
    </source>
</evidence>
<reference evidence="6 7" key="1">
    <citation type="submission" date="2024-10" db="EMBL/GenBank/DDBJ databases">
        <title>Updated reference genomes for cyclostephanoid diatoms.</title>
        <authorList>
            <person name="Roberts W.R."/>
            <person name="Alverson A.J."/>
        </authorList>
    </citation>
    <scope>NUCLEOTIDE SEQUENCE [LARGE SCALE GENOMIC DNA]</scope>
    <source>
        <strain evidence="6 7">AJA276-08</strain>
    </source>
</reference>
<protein>
    <recommendedName>
        <fullName evidence="8">G-protein coupled receptors family 2 profile 2 domain-containing protein</fullName>
    </recommendedName>
</protein>